<dbReference type="EMBL" id="JACWFH010000008">
    <property type="protein sequence ID" value="MBY0096384.1"/>
    <property type="molecule type" value="Genomic_DNA"/>
</dbReference>
<dbReference type="Pfam" id="PF10958">
    <property type="entry name" value="DUF2759"/>
    <property type="match status" value="1"/>
</dbReference>
<evidence type="ECO:0000313" key="2">
    <source>
        <dbReference type="EMBL" id="MBY0096384.1"/>
    </source>
</evidence>
<dbReference type="InterPro" id="IPR024490">
    <property type="entry name" value="DUF2759"/>
</dbReference>
<feature type="transmembrane region" description="Helical" evidence="1">
    <location>
        <begin position="27"/>
        <end position="49"/>
    </location>
</feature>
<keyword evidence="1" id="KW-0812">Transmembrane</keyword>
<proteinExistence type="predicted"/>
<name>A0ABS7K294_9BACI</name>
<keyword evidence="1" id="KW-0472">Membrane</keyword>
<protein>
    <submittedName>
        <fullName evidence="2">DUF2759 domain-containing protein</fullName>
    </submittedName>
</protein>
<comment type="caution">
    <text evidence="2">The sequence shown here is derived from an EMBL/GenBank/DDBJ whole genome shotgun (WGS) entry which is preliminary data.</text>
</comment>
<keyword evidence="3" id="KW-1185">Reference proteome</keyword>
<accession>A0ABS7K294</accession>
<evidence type="ECO:0000256" key="1">
    <source>
        <dbReference type="SAM" id="Phobius"/>
    </source>
</evidence>
<dbReference type="Proteomes" id="UP000769780">
    <property type="component" value="Unassembled WGS sequence"/>
</dbReference>
<evidence type="ECO:0000313" key="3">
    <source>
        <dbReference type="Proteomes" id="UP000769780"/>
    </source>
</evidence>
<keyword evidence="1" id="KW-1133">Transmembrane helix</keyword>
<gene>
    <name evidence="2" type="ORF">H0185_06135</name>
</gene>
<dbReference type="RefSeq" id="WP_221872219.1">
    <property type="nucleotide sequence ID" value="NZ_JACWFH010000008.1"/>
</dbReference>
<reference evidence="2 3" key="1">
    <citation type="submission" date="2020-07" db="EMBL/GenBank/DDBJ databases">
        <title>Fungal Genomes of the International Space Station.</title>
        <authorList>
            <person name="Seuylemezian A."/>
            <person name="Singh N.K."/>
            <person name="Wood J."/>
            <person name="Venkateswaran K."/>
        </authorList>
    </citation>
    <scope>NUCLEOTIDE SEQUENCE [LARGE SCALE GENOMIC DNA]</scope>
    <source>
        <strain evidence="2 3">PL-B2</strain>
    </source>
</reference>
<sequence length="57" mass="6041">MGLVIIFALVTILAAYGTFSALKNKNLLGIVFGGGSLLVFGWFTIMTVIHSGYPVAH</sequence>
<organism evidence="2 3">
    <name type="scientific">Mesobacillus maritimus</name>
    <dbReference type="NCBI Taxonomy" id="1643336"/>
    <lineage>
        <taxon>Bacteria</taxon>
        <taxon>Bacillati</taxon>
        <taxon>Bacillota</taxon>
        <taxon>Bacilli</taxon>
        <taxon>Bacillales</taxon>
        <taxon>Bacillaceae</taxon>
        <taxon>Mesobacillus</taxon>
    </lineage>
</organism>